<evidence type="ECO:0000313" key="6">
    <source>
        <dbReference type="Proteomes" id="UP001642464"/>
    </source>
</evidence>
<keyword evidence="6" id="KW-1185">Reference proteome</keyword>
<dbReference type="SMART" id="SM00320">
    <property type="entry name" value="WD40"/>
    <property type="match status" value="7"/>
</dbReference>
<feature type="compositionally biased region" description="Low complexity" evidence="4">
    <location>
        <begin position="115"/>
        <end position="129"/>
    </location>
</feature>
<proteinExistence type="predicted"/>
<evidence type="ECO:0000256" key="4">
    <source>
        <dbReference type="SAM" id="MobiDB-lite"/>
    </source>
</evidence>
<feature type="repeat" description="WD" evidence="3">
    <location>
        <begin position="216"/>
        <end position="255"/>
    </location>
</feature>
<keyword evidence="1 3" id="KW-0853">WD repeat</keyword>
<dbReference type="InterPro" id="IPR036322">
    <property type="entry name" value="WD40_repeat_dom_sf"/>
</dbReference>
<gene>
    <name evidence="5" type="ORF">SCF082_LOCUS22687</name>
</gene>
<protein>
    <submittedName>
        <fullName evidence="5">F-box/WD repeat-containing protein 11 (F-box and WD repeats protein beta-TrCP2) (F-box/WD repeat-containing protein 1B) (Homologous to Slimb protein) (HOS)</fullName>
    </submittedName>
</protein>
<dbReference type="PROSITE" id="PS50082">
    <property type="entry name" value="WD_REPEATS_2"/>
    <property type="match status" value="1"/>
</dbReference>
<evidence type="ECO:0000313" key="5">
    <source>
        <dbReference type="EMBL" id="CAK9038615.1"/>
    </source>
</evidence>
<dbReference type="PANTHER" id="PTHR22847">
    <property type="entry name" value="WD40 REPEAT PROTEIN"/>
    <property type="match status" value="1"/>
</dbReference>
<dbReference type="InterPro" id="IPR001680">
    <property type="entry name" value="WD40_rpt"/>
</dbReference>
<keyword evidence="2" id="KW-0677">Repeat</keyword>
<dbReference type="InterPro" id="IPR015943">
    <property type="entry name" value="WD40/YVTN_repeat-like_dom_sf"/>
</dbReference>
<evidence type="ECO:0000256" key="2">
    <source>
        <dbReference type="ARBA" id="ARBA00022737"/>
    </source>
</evidence>
<dbReference type="Pfam" id="PF00400">
    <property type="entry name" value="WD40"/>
    <property type="match status" value="4"/>
</dbReference>
<dbReference type="PRINTS" id="PR00320">
    <property type="entry name" value="GPROTEINBRPT"/>
</dbReference>
<name>A0ABP0LK66_9DINO</name>
<organism evidence="5 6">
    <name type="scientific">Durusdinium trenchii</name>
    <dbReference type="NCBI Taxonomy" id="1381693"/>
    <lineage>
        <taxon>Eukaryota</taxon>
        <taxon>Sar</taxon>
        <taxon>Alveolata</taxon>
        <taxon>Dinophyceae</taxon>
        <taxon>Suessiales</taxon>
        <taxon>Symbiodiniaceae</taxon>
        <taxon>Durusdinium</taxon>
    </lineage>
</organism>
<dbReference type="EMBL" id="CAXAMM010016331">
    <property type="protein sequence ID" value="CAK9038615.1"/>
    <property type="molecule type" value="Genomic_DNA"/>
</dbReference>
<reference evidence="5 6" key="1">
    <citation type="submission" date="2024-02" db="EMBL/GenBank/DDBJ databases">
        <authorList>
            <person name="Chen Y."/>
            <person name="Shah S."/>
            <person name="Dougan E. K."/>
            <person name="Thang M."/>
            <person name="Chan C."/>
        </authorList>
    </citation>
    <scope>NUCLEOTIDE SEQUENCE [LARGE SCALE GENOMIC DNA]</scope>
</reference>
<dbReference type="Proteomes" id="UP001642464">
    <property type="component" value="Unassembled WGS sequence"/>
</dbReference>
<dbReference type="PROSITE" id="PS50294">
    <property type="entry name" value="WD_REPEATS_REGION"/>
    <property type="match status" value="1"/>
</dbReference>
<dbReference type="InterPro" id="IPR020472">
    <property type="entry name" value="WD40_PAC1"/>
</dbReference>
<evidence type="ECO:0000256" key="1">
    <source>
        <dbReference type="ARBA" id="ARBA00022574"/>
    </source>
</evidence>
<dbReference type="PANTHER" id="PTHR22847:SF637">
    <property type="entry name" value="WD REPEAT DOMAIN 5B"/>
    <property type="match status" value="1"/>
</dbReference>
<accession>A0ABP0LK66</accession>
<evidence type="ECO:0000256" key="3">
    <source>
        <dbReference type="PROSITE-ProRule" id="PRU00221"/>
    </source>
</evidence>
<dbReference type="SUPFAM" id="SSF50978">
    <property type="entry name" value="WD40 repeat-like"/>
    <property type="match status" value="1"/>
</dbReference>
<feature type="region of interest" description="Disordered" evidence="4">
    <location>
        <begin position="113"/>
        <end position="132"/>
    </location>
</feature>
<dbReference type="Gene3D" id="2.130.10.10">
    <property type="entry name" value="YVTN repeat-like/Quinoprotein amine dehydrogenase"/>
    <property type="match status" value="2"/>
</dbReference>
<comment type="caution">
    <text evidence="5">The sequence shown here is derived from an EMBL/GenBank/DDBJ whole genome shotgun (WGS) entry which is preliminary data.</text>
</comment>
<sequence>MLDLHTLARACCVATHWRDGCCKLKNDWIWQAEFNRVFTDSTFLENAEQTGTTWRSLCYLQGRSRVGWLHGQVSRQQYQGHKDRVRHVRIRQDTVVSASWDHTLRVLNLEDETSQQVDDPQDAQQQQQDASATKQVVLHGGSVFGVVFDGRVAVTCSEDTTIKVWHVHQENRKTELIGHEKPVYRVAMISSEVLISCSRDFVGVWHWPSGTLQKQLFGHTHDVHRIQVSDSLIVTGSYDCTVRVWEYPSLNELWSSTSCHEKGLSSLHFEGNVLATGSGAGQVFVWDLAERGLKYEFDSSQHCEQTISCILVAGYRAFSTSSIGHLQHDGVVCIWDVRRGRLLQRLQESFFINALKKDFGFIFCACSDGYMRIRDPEGDQFDILREFQHGDRALYDVDVQGPRAVTCGLDTMVVVWTVDGVN</sequence>